<keyword evidence="5" id="KW-1185">Reference proteome</keyword>
<dbReference type="AlphaFoldDB" id="A0A6A4W3Y8"/>
<sequence>MTGVSLHPFLVCPVPVEPFRRKTLTLEIEQLNGRLADAEARLKAEVLRIKKKMQITITELEMSLDVANKNNIELQKQIKKLSLQLTELQAHYDDVQRQLQATLDQYGIAQRRIQALSAENEELRGNLDQAQRQKRAAEDQAEEFRVRINELQTINVNLTSVKSKLEQELGNLTADYDEVTKELKMADDRCMKVQSELKHTTDILNEEQVRIVKIETIKKSLEVELRDLELEFDNEKRRHAETLSLLRKKERNVKELMVQMEEDQANIALLKESLDKSSQKVNLYKRQLADQEATSAQNINRVRRFQRELEAAEARAETAEGNMNMIRTKHRSFVTQSAVPGGSITVVQESRHFTEE</sequence>
<dbReference type="GO" id="GO:0016459">
    <property type="term" value="C:myosin complex"/>
    <property type="evidence" value="ECO:0007669"/>
    <property type="project" value="InterPro"/>
</dbReference>
<organism evidence="4 5">
    <name type="scientific">Amphibalanus amphitrite</name>
    <name type="common">Striped barnacle</name>
    <name type="synonym">Balanus amphitrite</name>
    <dbReference type="NCBI Taxonomy" id="1232801"/>
    <lineage>
        <taxon>Eukaryota</taxon>
        <taxon>Metazoa</taxon>
        <taxon>Ecdysozoa</taxon>
        <taxon>Arthropoda</taxon>
        <taxon>Crustacea</taxon>
        <taxon>Multicrustacea</taxon>
        <taxon>Cirripedia</taxon>
        <taxon>Thoracica</taxon>
        <taxon>Thoracicalcarea</taxon>
        <taxon>Balanomorpha</taxon>
        <taxon>Balanoidea</taxon>
        <taxon>Balanidae</taxon>
        <taxon>Amphibalaninae</taxon>
        <taxon>Amphibalanus</taxon>
    </lineage>
</organism>
<proteinExistence type="predicted"/>
<dbReference type="OrthoDB" id="312459at2759"/>
<evidence type="ECO:0000313" key="4">
    <source>
        <dbReference type="EMBL" id="KAF0296561.1"/>
    </source>
</evidence>
<keyword evidence="1 2" id="KW-0175">Coiled coil</keyword>
<evidence type="ECO:0000313" key="5">
    <source>
        <dbReference type="Proteomes" id="UP000440578"/>
    </source>
</evidence>
<dbReference type="InterPro" id="IPR002928">
    <property type="entry name" value="Myosin_tail"/>
</dbReference>
<protein>
    <submittedName>
        <fullName evidence="4">Paramyosin, short form</fullName>
    </submittedName>
</protein>
<evidence type="ECO:0000256" key="2">
    <source>
        <dbReference type="SAM" id="Coils"/>
    </source>
</evidence>
<gene>
    <name evidence="4" type="primary">Prm_2</name>
    <name evidence="4" type="ORF">FJT64_006018</name>
</gene>
<comment type="caution">
    <text evidence="4">The sequence shown here is derived from an EMBL/GenBank/DDBJ whole genome shotgun (WGS) entry which is preliminary data.</text>
</comment>
<feature type="domain" description="Myosin tail" evidence="3">
    <location>
        <begin position="20"/>
        <end position="230"/>
    </location>
</feature>
<reference evidence="4 5" key="1">
    <citation type="submission" date="2019-07" db="EMBL/GenBank/DDBJ databases">
        <title>Draft genome assembly of a fouling barnacle, Amphibalanus amphitrite (Darwin, 1854): The first reference genome for Thecostraca.</title>
        <authorList>
            <person name="Kim W."/>
        </authorList>
    </citation>
    <scope>NUCLEOTIDE SEQUENCE [LARGE SCALE GENOMIC DNA]</scope>
    <source>
        <strain evidence="4">SNU_AA5</strain>
        <tissue evidence="4">Soma without cirri and trophi</tissue>
    </source>
</reference>
<accession>A0A6A4W3Y8</accession>
<dbReference type="EMBL" id="VIIS01001550">
    <property type="protein sequence ID" value="KAF0296561.1"/>
    <property type="molecule type" value="Genomic_DNA"/>
</dbReference>
<evidence type="ECO:0000256" key="1">
    <source>
        <dbReference type="ARBA" id="ARBA00023054"/>
    </source>
</evidence>
<dbReference type="Gene3D" id="1.10.287.1490">
    <property type="match status" value="1"/>
</dbReference>
<name>A0A6A4W3Y8_AMPAM</name>
<dbReference type="Proteomes" id="UP000440578">
    <property type="component" value="Unassembled WGS sequence"/>
</dbReference>
<dbReference type="Pfam" id="PF01576">
    <property type="entry name" value="Myosin_tail_1"/>
    <property type="match status" value="1"/>
</dbReference>
<evidence type="ECO:0000259" key="3">
    <source>
        <dbReference type="Pfam" id="PF01576"/>
    </source>
</evidence>
<feature type="coiled-coil region" evidence="2">
    <location>
        <begin position="21"/>
        <end position="329"/>
    </location>
</feature>
<dbReference type="SUPFAM" id="SSF90257">
    <property type="entry name" value="Myosin rod fragments"/>
    <property type="match status" value="2"/>
</dbReference>